<gene>
    <name evidence="1" type="ORF">QAD02_019574</name>
</gene>
<comment type="caution">
    <text evidence="1">The sequence shown here is derived from an EMBL/GenBank/DDBJ whole genome shotgun (WGS) entry which is preliminary data.</text>
</comment>
<dbReference type="EMBL" id="CM056741">
    <property type="protein sequence ID" value="KAJ8683782.1"/>
    <property type="molecule type" value="Genomic_DNA"/>
</dbReference>
<sequence length="178" mass="19766">MSDDLISASGAGNHENFENNSAEGTGTGSGVENVFILDSHPDSGMHIFPEVHATQSRIEPPLSTPQEREATTPIARNFESPNRYGLLRKATDVVRVLPEFDGQNMPVEKFIKDFERAAKFVAPEDREFFLVLVKSKIVKSAGLLIHDREIETLEQLAEHLRRAFASAKNLPQLQVDLA</sequence>
<protein>
    <submittedName>
        <fullName evidence="1">Uncharacterized protein</fullName>
    </submittedName>
</protein>
<reference evidence="1" key="1">
    <citation type="submission" date="2023-04" db="EMBL/GenBank/DDBJ databases">
        <title>A chromosome-level genome assembly of the parasitoid wasp Eretmocerus hayati.</title>
        <authorList>
            <person name="Zhong Y."/>
            <person name="Liu S."/>
            <person name="Liu Y."/>
        </authorList>
    </citation>
    <scope>NUCLEOTIDE SEQUENCE</scope>
    <source>
        <strain evidence="1">ZJU_SS_LIU_2023</strain>
    </source>
</reference>
<keyword evidence="2" id="KW-1185">Reference proteome</keyword>
<evidence type="ECO:0000313" key="1">
    <source>
        <dbReference type="EMBL" id="KAJ8683782.1"/>
    </source>
</evidence>
<dbReference type="Proteomes" id="UP001239111">
    <property type="component" value="Chromosome 1"/>
</dbReference>
<accession>A0ACC2PK78</accession>
<evidence type="ECO:0000313" key="2">
    <source>
        <dbReference type="Proteomes" id="UP001239111"/>
    </source>
</evidence>
<proteinExistence type="predicted"/>
<organism evidence="1 2">
    <name type="scientific">Eretmocerus hayati</name>
    <dbReference type="NCBI Taxonomy" id="131215"/>
    <lineage>
        <taxon>Eukaryota</taxon>
        <taxon>Metazoa</taxon>
        <taxon>Ecdysozoa</taxon>
        <taxon>Arthropoda</taxon>
        <taxon>Hexapoda</taxon>
        <taxon>Insecta</taxon>
        <taxon>Pterygota</taxon>
        <taxon>Neoptera</taxon>
        <taxon>Endopterygota</taxon>
        <taxon>Hymenoptera</taxon>
        <taxon>Apocrita</taxon>
        <taxon>Proctotrupomorpha</taxon>
        <taxon>Chalcidoidea</taxon>
        <taxon>Aphelinidae</taxon>
        <taxon>Aphelininae</taxon>
        <taxon>Eretmocerus</taxon>
    </lineage>
</organism>
<name>A0ACC2PK78_9HYME</name>